<dbReference type="EMBL" id="JAKGAQ010000001">
    <property type="protein sequence ID" value="MCF2870563.1"/>
    <property type="molecule type" value="Genomic_DNA"/>
</dbReference>
<evidence type="ECO:0000313" key="1">
    <source>
        <dbReference type="EMBL" id="MCF2870563.1"/>
    </source>
</evidence>
<comment type="caution">
    <text evidence="1">The sequence shown here is derived from an EMBL/GenBank/DDBJ whole genome shotgun (WGS) entry which is preliminary data.</text>
</comment>
<protein>
    <submittedName>
        <fullName evidence="1">Uncharacterized protein</fullName>
    </submittedName>
</protein>
<organism evidence="1 2">
    <name type="scientific">Octadecabacter dasysiphoniae</name>
    <dbReference type="NCBI Taxonomy" id="2909341"/>
    <lineage>
        <taxon>Bacteria</taxon>
        <taxon>Pseudomonadati</taxon>
        <taxon>Pseudomonadota</taxon>
        <taxon>Alphaproteobacteria</taxon>
        <taxon>Rhodobacterales</taxon>
        <taxon>Roseobacteraceae</taxon>
        <taxon>Octadecabacter</taxon>
    </lineage>
</organism>
<sequence length="51" mass="5612">MWRLIKFLFVLLVLAAIAFVGYAYLGPIFVPADFTPVIEEVVKPVTLGTDG</sequence>
<gene>
    <name evidence="1" type="ORF">L0664_05755</name>
</gene>
<keyword evidence="2" id="KW-1185">Reference proteome</keyword>
<evidence type="ECO:0000313" key="2">
    <source>
        <dbReference type="Proteomes" id="UP001200557"/>
    </source>
</evidence>
<reference evidence="1 2" key="1">
    <citation type="submission" date="2022-01" db="EMBL/GenBank/DDBJ databases">
        <title>Octadecabacter sp. nov., isolated from a marine alga.</title>
        <authorList>
            <person name="Jin M.S."/>
            <person name="Kim H.M."/>
            <person name="Han D.M."/>
            <person name="Jung J.J."/>
            <person name="Jeon C.O."/>
        </authorList>
    </citation>
    <scope>NUCLEOTIDE SEQUENCE [LARGE SCALE GENOMIC DNA]</scope>
    <source>
        <strain evidence="1 2">G9-8</strain>
    </source>
</reference>
<dbReference type="Proteomes" id="UP001200557">
    <property type="component" value="Unassembled WGS sequence"/>
</dbReference>
<accession>A0ABS9CTJ8</accession>
<name>A0ABS9CTJ8_9RHOB</name>
<proteinExistence type="predicted"/>
<dbReference type="RefSeq" id="WP_235224664.1">
    <property type="nucleotide sequence ID" value="NZ_JAKGAQ010000001.1"/>
</dbReference>